<accession>A0A7C5X5A0</accession>
<dbReference type="EMBL" id="DSAC01000095">
    <property type="protein sequence ID" value="HHO74494.1"/>
    <property type="molecule type" value="Genomic_DNA"/>
</dbReference>
<keyword evidence="1" id="KW-0732">Signal</keyword>
<comment type="caution">
    <text evidence="2">The sequence shown here is derived from an EMBL/GenBank/DDBJ whole genome shotgun (WGS) entry which is preliminary data.</text>
</comment>
<evidence type="ECO:0000256" key="1">
    <source>
        <dbReference type="SAM" id="SignalP"/>
    </source>
</evidence>
<protein>
    <submittedName>
        <fullName evidence="2">Uncharacterized protein</fullName>
    </submittedName>
</protein>
<dbReference type="AlphaFoldDB" id="A0A7C5X5A0"/>
<proteinExistence type="predicted"/>
<evidence type="ECO:0000313" key="2">
    <source>
        <dbReference type="EMBL" id="HHO74494.1"/>
    </source>
</evidence>
<feature type="chain" id="PRO_5028099810" evidence="1">
    <location>
        <begin position="18"/>
        <end position="210"/>
    </location>
</feature>
<gene>
    <name evidence="2" type="ORF">ENN04_07690</name>
</gene>
<organism evidence="2">
    <name type="scientific">Thermocrinis ruber</name>
    <dbReference type="NCBI Taxonomy" id="75906"/>
    <lineage>
        <taxon>Bacteria</taxon>
        <taxon>Pseudomonadati</taxon>
        <taxon>Aquificota</taxon>
        <taxon>Aquificia</taxon>
        <taxon>Aquificales</taxon>
        <taxon>Aquificaceae</taxon>
        <taxon>Thermocrinis</taxon>
    </lineage>
</organism>
<reference evidence="2" key="1">
    <citation type="journal article" date="2020" name="mSystems">
        <title>Genome- and Community-Level Interaction Insights into Carbon Utilization and Element Cycling Functions of Hydrothermarchaeota in Hydrothermal Sediment.</title>
        <authorList>
            <person name="Zhou Z."/>
            <person name="Liu Y."/>
            <person name="Xu W."/>
            <person name="Pan J."/>
            <person name="Luo Z.H."/>
            <person name="Li M."/>
        </authorList>
    </citation>
    <scope>NUCLEOTIDE SEQUENCE [LARGE SCALE GENOMIC DNA]</scope>
    <source>
        <strain evidence="2">SpSt-114</strain>
    </source>
</reference>
<name>A0A7C5X5A0_9AQUI</name>
<feature type="signal peptide" evidence="1">
    <location>
        <begin position="1"/>
        <end position="17"/>
    </location>
</feature>
<sequence>MRKAVLLLGILCAVSLADEVSAYKAGWVDGFRVGYSLKQARTIDIPTGYWLYMSVENMPMPVVGFYVFTAERLGLKAYLTDREVVFGVFQRQADAEFYREQLLGKGVDGVMVAFRNGQKGYEGNVLVLDKAGEEKRGVSGVIYHLSKAIEKAKEIDPTVLNTALLIEDLEKILKEVSKWETGEKGYQRVIPEGKEEQQKREVIERFFKER</sequence>